<keyword evidence="3" id="KW-0560">Oxidoreductase</keyword>
<dbReference type="SUPFAM" id="SSF51735">
    <property type="entry name" value="NAD(P)-binding Rossmann-fold domains"/>
    <property type="match status" value="1"/>
</dbReference>
<dbReference type="STRING" id="1356854.N007_10875"/>
<dbReference type="AlphaFoldDB" id="T0BUN5"/>
<keyword evidence="7" id="KW-1185">Reference proteome</keyword>
<dbReference type="InterPro" id="IPR002347">
    <property type="entry name" value="SDR_fam"/>
</dbReference>
<dbReference type="PRINTS" id="PR00080">
    <property type="entry name" value="SDRFAMILY"/>
</dbReference>
<accession>T0BUN5</accession>
<dbReference type="PANTHER" id="PTHR43391:SF14">
    <property type="entry name" value="DEHYDROGENASE_REDUCTASE SDR FAMILY PROTEIN 7-LIKE"/>
    <property type="match status" value="1"/>
</dbReference>
<reference evidence="7" key="1">
    <citation type="journal article" date="2022" name="G3 (Bethesda)">
        <title>Unveiling the complete genome sequence of Alicyclobacillus acidoterrestris DSM 3922T, a taint-producing strain.</title>
        <authorList>
            <person name="Leonardo I.C."/>
            <person name="Barreto Crespo M.T."/>
            <person name="Gaspar F.B."/>
        </authorList>
    </citation>
    <scope>NUCLEOTIDE SEQUENCE [LARGE SCALE GENOMIC DNA]</scope>
    <source>
        <strain evidence="7">DSM 3922</strain>
    </source>
</reference>
<dbReference type="InterPro" id="IPR020904">
    <property type="entry name" value="Sc_DH/Rdtase_CS"/>
</dbReference>
<keyword evidence="2" id="KW-0521">NADP</keyword>
<protein>
    <submittedName>
        <fullName evidence="6">SDR family oxidoreductase</fullName>
    </submittedName>
</protein>
<evidence type="ECO:0000259" key="5">
    <source>
        <dbReference type="SMART" id="SM00822"/>
    </source>
</evidence>
<dbReference type="PANTHER" id="PTHR43391">
    <property type="entry name" value="RETINOL DEHYDROGENASE-RELATED"/>
    <property type="match status" value="1"/>
</dbReference>
<dbReference type="EMBL" id="CP080467">
    <property type="protein sequence ID" value="UNO49551.1"/>
    <property type="molecule type" value="Genomic_DNA"/>
</dbReference>
<dbReference type="FunFam" id="3.40.50.720:FF:000084">
    <property type="entry name" value="Short-chain dehydrogenase reductase"/>
    <property type="match status" value="1"/>
</dbReference>
<dbReference type="Proteomes" id="UP000829401">
    <property type="component" value="Chromosome"/>
</dbReference>
<feature type="domain" description="Ketoreductase" evidence="5">
    <location>
        <begin position="10"/>
        <end position="199"/>
    </location>
</feature>
<sequence>MIHFDSFEGRTIAITGASRGIGRETAKWLGTLGANVALGARTEDELDEIATLVEQSGGHALPMYLDVTDEQSVLQFRDACVEQFGRVDGLVNSAGVGTFAPVLELSTDAFEQMLSVNVKGTFLCAKYFAQQMVQQRSGHIVNISSIAGTVALPGGGGYSASKFGVIGLSRVLQVELRRSGVQVTSVLPGAVNSSFWDSLQDKPDMASMIPLSTLARHIIYLLSEQEGAFVDEVTIMPPFGIL</sequence>
<dbReference type="eggNOG" id="COG4221">
    <property type="taxonomic scope" value="Bacteria"/>
</dbReference>
<dbReference type="SMART" id="SM00822">
    <property type="entry name" value="PKS_KR"/>
    <property type="match status" value="1"/>
</dbReference>
<evidence type="ECO:0000256" key="1">
    <source>
        <dbReference type="ARBA" id="ARBA00006484"/>
    </source>
</evidence>
<evidence type="ECO:0000313" key="6">
    <source>
        <dbReference type="EMBL" id="UNO49551.1"/>
    </source>
</evidence>
<dbReference type="Gene3D" id="3.40.50.720">
    <property type="entry name" value="NAD(P)-binding Rossmann-like Domain"/>
    <property type="match status" value="1"/>
</dbReference>
<dbReference type="PROSITE" id="PS00061">
    <property type="entry name" value="ADH_SHORT"/>
    <property type="match status" value="1"/>
</dbReference>
<dbReference type="GO" id="GO:0016491">
    <property type="term" value="F:oxidoreductase activity"/>
    <property type="evidence" value="ECO:0007669"/>
    <property type="project" value="UniProtKB-KW"/>
</dbReference>
<name>T0BUN5_ALIAG</name>
<dbReference type="RefSeq" id="WP_021297226.1">
    <property type="nucleotide sequence ID" value="NZ_AURB01000147.1"/>
</dbReference>
<proteinExistence type="inferred from homology"/>
<gene>
    <name evidence="6" type="ORF">K1I37_03105</name>
</gene>
<dbReference type="InterPro" id="IPR057326">
    <property type="entry name" value="KR_dom"/>
</dbReference>
<dbReference type="Pfam" id="PF00106">
    <property type="entry name" value="adh_short"/>
    <property type="match status" value="1"/>
</dbReference>
<dbReference type="PRINTS" id="PR00081">
    <property type="entry name" value="GDHRDH"/>
</dbReference>
<dbReference type="OrthoDB" id="9775296at2"/>
<comment type="similarity">
    <text evidence="1 4">Belongs to the short-chain dehydrogenases/reductases (SDR) family.</text>
</comment>
<dbReference type="CDD" id="cd05233">
    <property type="entry name" value="SDR_c"/>
    <property type="match status" value="1"/>
</dbReference>
<organism evidence="6 7">
    <name type="scientific">Alicyclobacillus acidoterrestris (strain ATCC 49025 / DSM 3922 / CIP 106132 / NCIMB 13137 / GD3B)</name>
    <dbReference type="NCBI Taxonomy" id="1356854"/>
    <lineage>
        <taxon>Bacteria</taxon>
        <taxon>Bacillati</taxon>
        <taxon>Bacillota</taxon>
        <taxon>Bacilli</taxon>
        <taxon>Bacillales</taxon>
        <taxon>Alicyclobacillaceae</taxon>
        <taxon>Alicyclobacillus</taxon>
    </lineage>
</organism>
<evidence type="ECO:0000256" key="3">
    <source>
        <dbReference type="ARBA" id="ARBA00023002"/>
    </source>
</evidence>
<dbReference type="GO" id="GO:0008206">
    <property type="term" value="P:bile acid metabolic process"/>
    <property type="evidence" value="ECO:0007669"/>
    <property type="project" value="UniProtKB-ARBA"/>
</dbReference>
<evidence type="ECO:0000256" key="4">
    <source>
        <dbReference type="RuleBase" id="RU000363"/>
    </source>
</evidence>
<dbReference type="InterPro" id="IPR036291">
    <property type="entry name" value="NAD(P)-bd_dom_sf"/>
</dbReference>
<dbReference type="KEGG" id="aaco:K1I37_03105"/>
<evidence type="ECO:0000313" key="7">
    <source>
        <dbReference type="Proteomes" id="UP000829401"/>
    </source>
</evidence>
<evidence type="ECO:0000256" key="2">
    <source>
        <dbReference type="ARBA" id="ARBA00022857"/>
    </source>
</evidence>
<accession>A0A9E7CYW7</accession>